<dbReference type="InterPro" id="IPR002467">
    <property type="entry name" value="Pept_M24A_MAP1"/>
</dbReference>
<dbReference type="PANTHER" id="PTHR43330:SF27">
    <property type="entry name" value="METHIONINE AMINOPEPTIDASE"/>
    <property type="match status" value="1"/>
</dbReference>
<name>A0A1L8D0F8_9THEO</name>
<feature type="domain" description="Peptidase M24" evidence="8">
    <location>
        <begin position="15"/>
        <end position="242"/>
    </location>
</feature>
<evidence type="ECO:0000256" key="3">
    <source>
        <dbReference type="ARBA" id="ARBA00022670"/>
    </source>
</evidence>
<sequence length="251" mass="27248">MRKLITVKTEKELRLMREAGRIVALTLQALEKVIEPGITTLELDKIAEETIKKLGGKPAFKGLYGFPATICASINEEVVHGIPGLRKLRNGDIISIDIGAVVDGYYGDAAKTWPVGEVSPEAKKLLEVTEASLYAGIEAAVVGNRVSDISHAVESYVVRHGFSVVRQYAGHGIGKALHEEPNVPNYGKPGRGARLVPGMTLAIEPMVNIGTYEVFTLPDKWTVVTRDGKWSAHFEHTIAITENGPMILTLP</sequence>
<dbReference type="InterPro" id="IPR036005">
    <property type="entry name" value="Creatinase/aminopeptidase-like"/>
</dbReference>
<evidence type="ECO:0000256" key="5">
    <source>
        <dbReference type="ARBA" id="ARBA00022801"/>
    </source>
</evidence>
<keyword evidence="5 6" id="KW-0378">Hydrolase</keyword>
<dbReference type="PROSITE" id="PS00680">
    <property type="entry name" value="MAP_1"/>
    <property type="match status" value="1"/>
</dbReference>
<reference evidence="10" key="1">
    <citation type="submission" date="2016-12" db="EMBL/GenBank/DDBJ databases">
        <title>Draft Genome Sequences od Carboxydothermus pertinax and islandicus, Hydrogenogenic Carboxydotrophic Bacteria.</title>
        <authorList>
            <person name="Fukuyama Y."/>
            <person name="Ohmae K."/>
            <person name="Yoneda Y."/>
            <person name="Yoshida T."/>
            <person name="Sako Y."/>
        </authorList>
    </citation>
    <scope>NUCLEOTIDE SEQUENCE [LARGE SCALE GENOMIC DNA]</scope>
    <source>
        <strain evidence="10">SET</strain>
    </source>
</reference>
<dbReference type="Pfam" id="PF00557">
    <property type="entry name" value="Peptidase_M24"/>
    <property type="match status" value="1"/>
</dbReference>
<dbReference type="GO" id="GO:0004239">
    <property type="term" value="F:initiator methionyl aminopeptidase activity"/>
    <property type="evidence" value="ECO:0007669"/>
    <property type="project" value="UniProtKB-UniRule"/>
</dbReference>
<protein>
    <recommendedName>
        <fullName evidence="6 7">Methionine aminopeptidase</fullName>
        <shortName evidence="6">MAP</shortName>
        <shortName evidence="6">MetAP</shortName>
        <ecNumber evidence="6 7">3.4.11.18</ecNumber>
    </recommendedName>
    <alternativeName>
        <fullName evidence="6">Peptidase M</fullName>
    </alternativeName>
</protein>
<evidence type="ECO:0000256" key="6">
    <source>
        <dbReference type="HAMAP-Rule" id="MF_01974"/>
    </source>
</evidence>
<dbReference type="InterPro" id="IPR000994">
    <property type="entry name" value="Pept_M24"/>
</dbReference>
<dbReference type="PANTHER" id="PTHR43330">
    <property type="entry name" value="METHIONINE AMINOPEPTIDASE"/>
    <property type="match status" value="1"/>
</dbReference>
<keyword evidence="10" id="KW-1185">Reference proteome</keyword>
<gene>
    <name evidence="6" type="primary">map</name>
    <name evidence="9" type="ORF">ciss_05980</name>
</gene>
<feature type="binding site" evidence="6">
    <location>
        <position position="80"/>
    </location>
    <ligand>
        <name>substrate</name>
    </ligand>
</feature>
<dbReference type="EMBL" id="BDJL01000012">
    <property type="protein sequence ID" value="GAV24665.1"/>
    <property type="molecule type" value="Genomic_DNA"/>
</dbReference>
<feature type="binding site" evidence="6">
    <location>
        <position position="171"/>
    </location>
    <ligand>
        <name>a divalent metal cation</name>
        <dbReference type="ChEBI" id="CHEBI:60240"/>
        <label>2</label>
        <note>catalytic</note>
    </ligand>
</feature>
<dbReference type="GO" id="GO:0046872">
    <property type="term" value="F:metal ion binding"/>
    <property type="evidence" value="ECO:0007669"/>
    <property type="project" value="UniProtKB-UniRule"/>
</dbReference>
<dbReference type="GO" id="GO:0070006">
    <property type="term" value="F:metalloaminopeptidase activity"/>
    <property type="evidence" value="ECO:0007669"/>
    <property type="project" value="UniProtKB-UniRule"/>
</dbReference>
<evidence type="ECO:0000313" key="9">
    <source>
        <dbReference type="EMBL" id="GAV24665.1"/>
    </source>
</evidence>
<evidence type="ECO:0000256" key="1">
    <source>
        <dbReference type="ARBA" id="ARBA00002521"/>
    </source>
</evidence>
<evidence type="ECO:0000313" key="10">
    <source>
        <dbReference type="Proteomes" id="UP000187338"/>
    </source>
</evidence>
<evidence type="ECO:0000259" key="8">
    <source>
        <dbReference type="Pfam" id="PF00557"/>
    </source>
</evidence>
<keyword evidence="3 6" id="KW-0645">Protease</keyword>
<evidence type="ECO:0000256" key="2">
    <source>
        <dbReference type="ARBA" id="ARBA00022438"/>
    </source>
</evidence>
<evidence type="ECO:0000256" key="4">
    <source>
        <dbReference type="ARBA" id="ARBA00022723"/>
    </source>
</evidence>
<feature type="binding site" evidence="6">
    <location>
        <position position="97"/>
    </location>
    <ligand>
        <name>a divalent metal cation</name>
        <dbReference type="ChEBI" id="CHEBI:60240"/>
        <label>1</label>
    </ligand>
</feature>
<feature type="binding site" evidence="6">
    <location>
        <position position="108"/>
    </location>
    <ligand>
        <name>a divalent metal cation</name>
        <dbReference type="ChEBI" id="CHEBI:60240"/>
        <label>1</label>
    </ligand>
</feature>
<comment type="cofactor">
    <cofactor evidence="6">
        <name>Co(2+)</name>
        <dbReference type="ChEBI" id="CHEBI:48828"/>
    </cofactor>
    <cofactor evidence="6">
        <name>Zn(2+)</name>
        <dbReference type="ChEBI" id="CHEBI:29105"/>
    </cofactor>
    <cofactor evidence="6">
        <name>Mn(2+)</name>
        <dbReference type="ChEBI" id="CHEBI:29035"/>
    </cofactor>
    <cofactor evidence="6">
        <name>Fe(2+)</name>
        <dbReference type="ChEBI" id="CHEBI:29033"/>
    </cofactor>
    <text evidence="6">Binds 2 divalent metal cations per subunit. Has a high-affinity and a low affinity metal-binding site. The true nature of the physiological cofactor is under debate. The enzyme is active with cobalt, zinc, manganese or divalent iron ions. Most likely, methionine aminopeptidases function as mononuclear Fe(2+)-metalloproteases under physiological conditions, and the catalytically relevant metal-binding site has been assigned to the histidine-containing high-affinity site.</text>
</comment>
<keyword evidence="4 6" id="KW-0479">Metal-binding</keyword>
<organism evidence="9 10">
    <name type="scientific">Carboxydothermus islandicus</name>
    <dbReference type="NCBI Taxonomy" id="661089"/>
    <lineage>
        <taxon>Bacteria</taxon>
        <taxon>Bacillati</taxon>
        <taxon>Bacillota</taxon>
        <taxon>Clostridia</taxon>
        <taxon>Thermoanaerobacterales</taxon>
        <taxon>Thermoanaerobacteraceae</taxon>
        <taxon>Carboxydothermus</taxon>
    </lineage>
</organism>
<feature type="binding site" evidence="6">
    <location>
        <position position="204"/>
    </location>
    <ligand>
        <name>a divalent metal cation</name>
        <dbReference type="ChEBI" id="CHEBI:60240"/>
        <label>2</label>
        <note>catalytic</note>
    </ligand>
</feature>
<comment type="similarity">
    <text evidence="6">Belongs to the peptidase M24A family. Methionine aminopeptidase type 1 subfamily.</text>
</comment>
<dbReference type="CDD" id="cd01086">
    <property type="entry name" value="MetAP1"/>
    <property type="match status" value="1"/>
</dbReference>
<comment type="subunit">
    <text evidence="6">Monomer.</text>
</comment>
<feature type="binding site" evidence="6">
    <location>
        <position position="235"/>
    </location>
    <ligand>
        <name>a divalent metal cation</name>
        <dbReference type="ChEBI" id="CHEBI:60240"/>
        <label>1</label>
    </ligand>
</feature>
<feature type="binding site" evidence="6">
    <location>
        <position position="235"/>
    </location>
    <ligand>
        <name>a divalent metal cation</name>
        <dbReference type="ChEBI" id="CHEBI:60240"/>
        <label>2</label>
        <note>catalytic</note>
    </ligand>
</feature>
<keyword evidence="2 6" id="KW-0031">Aminopeptidase</keyword>
<accession>A0A1L8D0F8</accession>
<dbReference type="GO" id="GO:0005829">
    <property type="term" value="C:cytosol"/>
    <property type="evidence" value="ECO:0007669"/>
    <property type="project" value="TreeGrafter"/>
</dbReference>
<dbReference type="Gene3D" id="3.90.230.10">
    <property type="entry name" value="Creatinase/methionine aminopeptidase superfamily"/>
    <property type="match status" value="1"/>
</dbReference>
<evidence type="ECO:0000256" key="7">
    <source>
        <dbReference type="RuleBase" id="RU003653"/>
    </source>
</evidence>
<feature type="binding site" evidence="6">
    <location>
        <position position="108"/>
    </location>
    <ligand>
        <name>a divalent metal cation</name>
        <dbReference type="ChEBI" id="CHEBI:60240"/>
        <label>2</label>
        <note>catalytic</note>
    </ligand>
</feature>
<dbReference type="SUPFAM" id="SSF55920">
    <property type="entry name" value="Creatinase/aminopeptidase"/>
    <property type="match status" value="1"/>
</dbReference>
<proteinExistence type="inferred from homology"/>
<dbReference type="Proteomes" id="UP000187338">
    <property type="component" value="Unassembled WGS sequence"/>
</dbReference>
<dbReference type="PRINTS" id="PR00599">
    <property type="entry name" value="MAPEPTIDASE"/>
</dbReference>
<dbReference type="STRING" id="661089.ciss_05980"/>
<comment type="caution">
    <text evidence="9">The sequence shown here is derived from an EMBL/GenBank/DDBJ whole genome shotgun (WGS) entry which is preliminary data.</text>
</comment>
<comment type="catalytic activity">
    <reaction evidence="6 7">
        <text>Release of N-terminal amino acids, preferentially methionine, from peptides and arylamides.</text>
        <dbReference type="EC" id="3.4.11.18"/>
    </reaction>
</comment>
<comment type="function">
    <text evidence="1 6">Removes the N-terminal methionine from nascent proteins. The N-terminal methionine is often cleaved when the second residue in the primary sequence is small and uncharged (Met-Ala-, Cys, Gly, Pro, Ser, Thr, or Val). Requires deformylation of the N(alpha)-formylated initiator methionine before it can be hydrolyzed.</text>
</comment>
<dbReference type="EC" id="3.4.11.18" evidence="6 7"/>
<dbReference type="AlphaFoldDB" id="A0A1L8D0F8"/>
<dbReference type="NCBIfam" id="TIGR00500">
    <property type="entry name" value="met_pdase_I"/>
    <property type="match status" value="1"/>
</dbReference>
<dbReference type="HAMAP" id="MF_01974">
    <property type="entry name" value="MetAP_1"/>
    <property type="match status" value="1"/>
</dbReference>
<dbReference type="InterPro" id="IPR001714">
    <property type="entry name" value="Pept_M24_MAP"/>
</dbReference>
<feature type="binding site" evidence="6">
    <location>
        <position position="178"/>
    </location>
    <ligand>
        <name>substrate</name>
    </ligand>
</feature>
<dbReference type="GO" id="GO:0006508">
    <property type="term" value="P:proteolysis"/>
    <property type="evidence" value="ECO:0007669"/>
    <property type="project" value="UniProtKB-KW"/>
</dbReference>